<evidence type="ECO:0008006" key="6">
    <source>
        <dbReference type="Google" id="ProtNLM"/>
    </source>
</evidence>
<dbReference type="InterPro" id="IPR036915">
    <property type="entry name" value="Cyclin-like_sf"/>
</dbReference>
<dbReference type="InterPro" id="IPR031658">
    <property type="entry name" value="Cyclin_C_2"/>
</dbReference>
<dbReference type="InterPro" id="IPR006671">
    <property type="entry name" value="Cyclin_N"/>
</dbReference>
<protein>
    <recommendedName>
        <fullName evidence="6">Cyclin-like domain-containing protein</fullName>
    </recommendedName>
</protein>
<dbReference type="GO" id="GO:0016538">
    <property type="term" value="F:cyclin-dependent protein serine/threonine kinase regulator activity"/>
    <property type="evidence" value="ECO:0007669"/>
    <property type="project" value="InterPro"/>
</dbReference>
<evidence type="ECO:0000256" key="2">
    <source>
        <dbReference type="SAM" id="MobiDB-lite"/>
    </source>
</evidence>
<feature type="region of interest" description="Disordered" evidence="2">
    <location>
        <begin position="308"/>
        <end position="333"/>
    </location>
</feature>
<dbReference type="SUPFAM" id="SSF47954">
    <property type="entry name" value="Cyclin-like"/>
    <property type="match status" value="2"/>
</dbReference>
<dbReference type="Gene3D" id="1.10.472.10">
    <property type="entry name" value="Cyclin-like"/>
    <property type="match status" value="2"/>
</dbReference>
<evidence type="ECO:0000259" key="4">
    <source>
        <dbReference type="Pfam" id="PF16899"/>
    </source>
</evidence>
<dbReference type="AlphaFoldDB" id="A0A7S3LNN9"/>
<dbReference type="Pfam" id="PF16899">
    <property type="entry name" value="Cyclin_C_2"/>
    <property type="match status" value="1"/>
</dbReference>
<evidence type="ECO:0000313" key="5">
    <source>
        <dbReference type="EMBL" id="CAE0437356.1"/>
    </source>
</evidence>
<feature type="domain" description="Cyclin C-terminal" evidence="4">
    <location>
        <begin position="165"/>
        <end position="264"/>
    </location>
</feature>
<dbReference type="InterPro" id="IPR043198">
    <property type="entry name" value="Cyclin/Ssn8"/>
</dbReference>
<evidence type="ECO:0000259" key="3">
    <source>
        <dbReference type="Pfam" id="PF00134"/>
    </source>
</evidence>
<name>A0A7S3LNN9_9STRA</name>
<organism evidence="5">
    <name type="scientific">Aplanochytrium stocchinoi</name>
    <dbReference type="NCBI Taxonomy" id="215587"/>
    <lineage>
        <taxon>Eukaryota</taxon>
        <taxon>Sar</taxon>
        <taxon>Stramenopiles</taxon>
        <taxon>Bigyra</taxon>
        <taxon>Labyrinthulomycetes</taxon>
        <taxon>Thraustochytrida</taxon>
        <taxon>Thraustochytriidae</taxon>
        <taxon>Aplanochytrium</taxon>
    </lineage>
</organism>
<accession>A0A7S3LNN9</accession>
<proteinExistence type="predicted"/>
<dbReference type="Pfam" id="PF00134">
    <property type="entry name" value="Cyclin_N"/>
    <property type="match status" value="1"/>
</dbReference>
<sequence>MAASYETSTHAQHWILNPEDIRKKREVANELARTNMSNQYAGFNQDCVISIDEGLELVKKLVLMIIKICQKEKYIPRVLWTAAIMFRRFYLNNSLINNENDPTLMMLTSIFVAGKAEEAPYTSALRGINVGALCAKTNSKFAVKDIIKAEINFLEGIQFHLVVFNPTRPLKGYIQVLKGDQNGPGWEEYGKICDEVILFSILSDCCLMFPPSQIALAVLLFACERMEIPPVTKDTILNEFIFKSLEKGSEKANKILQVFESISKELEYGSRDPEKKLYRAANKKLKKIQELVEMAEITRLNQENMKKIKREPVSVMKQETPPPLPKVKRESLK</sequence>
<dbReference type="GO" id="GO:0006357">
    <property type="term" value="P:regulation of transcription by RNA polymerase II"/>
    <property type="evidence" value="ECO:0007669"/>
    <property type="project" value="InterPro"/>
</dbReference>
<dbReference type="PANTHER" id="PTHR10026">
    <property type="entry name" value="CYCLIN"/>
    <property type="match status" value="1"/>
</dbReference>
<feature type="domain" description="Cyclin N-terminal" evidence="3">
    <location>
        <begin position="59"/>
        <end position="161"/>
    </location>
</feature>
<dbReference type="EMBL" id="HBIN01010189">
    <property type="protein sequence ID" value="CAE0437356.1"/>
    <property type="molecule type" value="Transcribed_RNA"/>
</dbReference>
<keyword evidence="1" id="KW-0195">Cyclin</keyword>
<dbReference type="CDD" id="cd20525">
    <property type="entry name" value="CYCLIN_CCNH_rpt2"/>
    <property type="match status" value="1"/>
</dbReference>
<gene>
    <name evidence="5" type="ORF">ASTO00021_LOCUS7613</name>
</gene>
<evidence type="ECO:0000256" key="1">
    <source>
        <dbReference type="ARBA" id="ARBA00023127"/>
    </source>
</evidence>
<reference evidence="5" key="1">
    <citation type="submission" date="2021-01" db="EMBL/GenBank/DDBJ databases">
        <authorList>
            <person name="Corre E."/>
            <person name="Pelletier E."/>
            <person name="Niang G."/>
            <person name="Scheremetjew M."/>
            <person name="Finn R."/>
            <person name="Kale V."/>
            <person name="Holt S."/>
            <person name="Cochrane G."/>
            <person name="Meng A."/>
            <person name="Brown T."/>
            <person name="Cohen L."/>
        </authorList>
    </citation>
    <scope>NUCLEOTIDE SEQUENCE</scope>
    <source>
        <strain evidence="5">GSBS06</strain>
    </source>
</reference>
<dbReference type="CDD" id="cd20524">
    <property type="entry name" value="CYCLIN_CCNH_rpt1"/>
    <property type="match status" value="1"/>
</dbReference>